<feature type="domain" description="Tyrosine-protein kinase G-rich" evidence="12">
    <location>
        <begin position="437"/>
        <end position="516"/>
    </location>
</feature>
<feature type="coiled-coil region" evidence="9">
    <location>
        <begin position="263"/>
        <end position="297"/>
    </location>
</feature>
<evidence type="ECO:0000259" key="12">
    <source>
        <dbReference type="Pfam" id="PF13807"/>
    </source>
</evidence>
<reference evidence="13" key="1">
    <citation type="submission" date="2023-02" db="EMBL/GenBank/DDBJ databases">
        <title>Genome of Flavobacteriaceae gen. nov. sp. strain F89.</title>
        <authorList>
            <person name="Wang Y."/>
        </authorList>
    </citation>
    <scope>NUCLEOTIDE SEQUENCE</scope>
    <source>
        <strain evidence="13">F89</strain>
    </source>
</reference>
<comment type="catalytic activity">
    <reaction evidence="8">
        <text>L-tyrosyl-[protein] + ATP = O-phospho-L-tyrosyl-[protein] + ADP + H(+)</text>
        <dbReference type="Rhea" id="RHEA:10596"/>
        <dbReference type="Rhea" id="RHEA-COMP:10136"/>
        <dbReference type="Rhea" id="RHEA-COMP:20101"/>
        <dbReference type="ChEBI" id="CHEBI:15378"/>
        <dbReference type="ChEBI" id="CHEBI:30616"/>
        <dbReference type="ChEBI" id="CHEBI:46858"/>
        <dbReference type="ChEBI" id="CHEBI:61978"/>
        <dbReference type="ChEBI" id="CHEBI:456216"/>
        <dbReference type="EC" id="2.7.10.2"/>
    </reaction>
</comment>
<keyword evidence="3" id="KW-0808">Transferase</keyword>
<keyword evidence="10" id="KW-0472">Membrane</keyword>
<protein>
    <recommendedName>
        <fullName evidence="2">non-specific protein-tyrosine kinase</fullName>
        <ecNumber evidence="2">2.7.10.2</ecNumber>
    </recommendedName>
</protein>
<dbReference type="SUPFAM" id="SSF52540">
    <property type="entry name" value="P-loop containing nucleoside triphosphate hydrolases"/>
    <property type="match status" value="1"/>
</dbReference>
<keyword evidence="9" id="KW-0175">Coiled coil</keyword>
<dbReference type="RefSeq" id="WP_317900827.1">
    <property type="nucleotide sequence ID" value="NZ_JAIRBC010000003.1"/>
</dbReference>
<organism evidence="13 14">
    <name type="scientific">Cerina litoralis</name>
    <dbReference type="NCBI Taxonomy" id="2874477"/>
    <lineage>
        <taxon>Bacteria</taxon>
        <taxon>Pseudomonadati</taxon>
        <taxon>Bacteroidota</taxon>
        <taxon>Flavobacteriia</taxon>
        <taxon>Flavobacteriales</taxon>
        <taxon>Flavobacteriaceae</taxon>
        <taxon>Cerina</taxon>
    </lineage>
</organism>
<dbReference type="Proteomes" id="UP001200642">
    <property type="component" value="Unassembled WGS sequence"/>
</dbReference>
<dbReference type="PANTHER" id="PTHR32309">
    <property type="entry name" value="TYROSINE-PROTEIN KINASE"/>
    <property type="match status" value="1"/>
</dbReference>
<dbReference type="AlphaFoldDB" id="A0AAE3EU59"/>
<dbReference type="InterPro" id="IPR027417">
    <property type="entry name" value="P-loop_NTPase"/>
</dbReference>
<keyword evidence="5" id="KW-0418">Kinase</keyword>
<dbReference type="EC" id="2.7.10.2" evidence="2"/>
<comment type="similarity">
    <text evidence="1">Belongs to the CpsD/CapB family.</text>
</comment>
<sequence length="775" mass="87182">MLYNTSKKGLDREENLANTLFKLYFPYWPIFVVVLIVSLAIAWGYMQYKTPIYEITATMMIKDENKGVDDSKMVQSMNPFDSKKIVENEIKVLQSRDLMKVVVDKLNLYAPIFEESELAGIPIKSVSAYNWSPISVVIKNPENIVVKKGAPTKHYFTFASSKNSVNVDGKTYPLNQWVESPFGTVMFLPNKKSISKTGKPLYFTLSNPRGITQGLLKSLEITPPEKLSTVVNLSFKDAVPERGEEILEKLIETYRQKGIEAKNVLAAHTMEFIEERIENVENELDDLESEIEQYRSSKGVVNLSEQGRLYLQDAGEVDRRITETRLKLSILDKVENYIESKNMGGSIVPSTLGIDDPVLTQLLQKLYDSEIKYEGLKNTTAVNNPMLTSIADEIEKIRPTILDNIRSQRSNLQTSLANMTNTSGKYDSALRTLPEKERKLLEITRRKEVKNDLFAYLLKKREETALTYVPTDGDSKIVTRAQASLEPVSPKGFKVYGIAFFLAVGFCVAYVVIKDMMNKTVLFRSEIDDIVDLPVLGELSYIKNGKTNSPSPTRDIILTEQLRKIAAKLGLYSRTFTKQKILITSSIAGEGKSFLSINLAFSLSQSGKRVALLDMDFRKPQLSQQFNLADKMGIVQYLKGIASLEEITNLSIQEGNFTVLPSGGKRGDQTQLLLNGMLEPLFEQLSKDYDYIIIDSAPLGLVSETNLLAEFSDINLLVIRHGVTPKDIIQRLGQNEKSEILEKMCVVFNGVKKRGFVKETSGYGYGYSQIYGYGV</sequence>
<evidence type="ECO:0000256" key="9">
    <source>
        <dbReference type="SAM" id="Coils"/>
    </source>
</evidence>
<dbReference type="Gene3D" id="3.40.50.300">
    <property type="entry name" value="P-loop containing nucleotide triphosphate hydrolases"/>
    <property type="match status" value="1"/>
</dbReference>
<evidence type="ECO:0000256" key="4">
    <source>
        <dbReference type="ARBA" id="ARBA00022741"/>
    </source>
</evidence>
<feature type="domain" description="AAA" evidence="11">
    <location>
        <begin position="580"/>
        <end position="709"/>
    </location>
</feature>
<keyword evidence="10" id="KW-0812">Transmembrane</keyword>
<keyword evidence="6" id="KW-0067">ATP-binding</keyword>
<keyword evidence="14" id="KW-1185">Reference proteome</keyword>
<evidence type="ECO:0000256" key="6">
    <source>
        <dbReference type="ARBA" id="ARBA00022840"/>
    </source>
</evidence>
<dbReference type="InterPro" id="IPR032807">
    <property type="entry name" value="GNVR"/>
</dbReference>
<evidence type="ECO:0000256" key="8">
    <source>
        <dbReference type="ARBA" id="ARBA00051245"/>
    </source>
</evidence>
<evidence type="ECO:0000313" key="14">
    <source>
        <dbReference type="Proteomes" id="UP001200642"/>
    </source>
</evidence>
<dbReference type="GO" id="GO:0004713">
    <property type="term" value="F:protein tyrosine kinase activity"/>
    <property type="evidence" value="ECO:0007669"/>
    <property type="project" value="TreeGrafter"/>
</dbReference>
<evidence type="ECO:0000256" key="2">
    <source>
        <dbReference type="ARBA" id="ARBA00011903"/>
    </source>
</evidence>
<feature type="transmembrane region" description="Helical" evidence="10">
    <location>
        <begin position="21"/>
        <end position="46"/>
    </location>
</feature>
<name>A0AAE3EU59_9FLAO</name>
<dbReference type="CDD" id="cd05387">
    <property type="entry name" value="BY-kinase"/>
    <property type="match status" value="1"/>
</dbReference>
<dbReference type="InterPro" id="IPR050445">
    <property type="entry name" value="Bact_polysacc_biosynth/exp"/>
</dbReference>
<evidence type="ECO:0000256" key="7">
    <source>
        <dbReference type="ARBA" id="ARBA00023137"/>
    </source>
</evidence>
<dbReference type="GO" id="GO:0005886">
    <property type="term" value="C:plasma membrane"/>
    <property type="evidence" value="ECO:0007669"/>
    <property type="project" value="TreeGrafter"/>
</dbReference>
<gene>
    <name evidence="13" type="ORF">K8352_02860</name>
</gene>
<evidence type="ECO:0000256" key="5">
    <source>
        <dbReference type="ARBA" id="ARBA00022777"/>
    </source>
</evidence>
<evidence type="ECO:0000256" key="3">
    <source>
        <dbReference type="ARBA" id="ARBA00022679"/>
    </source>
</evidence>
<accession>A0AAE3EU59</accession>
<keyword evidence="10" id="KW-1133">Transmembrane helix</keyword>
<feature type="transmembrane region" description="Helical" evidence="10">
    <location>
        <begin position="495"/>
        <end position="513"/>
    </location>
</feature>
<dbReference type="Pfam" id="PF13807">
    <property type="entry name" value="GNVR"/>
    <property type="match status" value="1"/>
</dbReference>
<dbReference type="InterPro" id="IPR005702">
    <property type="entry name" value="Wzc-like_C"/>
</dbReference>
<dbReference type="InterPro" id="IPR025669">
    <property type="entry name" value="AAA_dom"/>
</dbReference>
<dbReference type="Pfam" id="PF13614">
    <property type="entry name" value="AAA_31"/>
    <property type="match status" value="1"/>
</dbReference>
<dbReference type="EMBL" id="JAIRBC010000003">
    <property type="protein sequence ID" value="MCG2459681.1"/>
    <property type="molecule type" value="Genomic_DNA"/>
</dbReference>
<evidence type="ECO:0000313" key="13">
    <source>
        <dbReference type="EMBL" id="MCG2459681.1"/>
    </source>
</evidence>
<dbReference type="PANTHER" id="PTHR32309:SF13">
    <property type="entry name" value="FERRIC ENTEROBACTIN TRANSPORT PROTEIN FEPE"/>
    <property type="match status" value="1"/>
</dbReference>
<keyword evidence="4" id="KW-0547">Nucleotide-binding</keyword>
<proteinExistence type="inferred from homology"/>
<evidence type="ECO:0000259" key="11">
    <source>
        <dbReference type="Pfam" id="PF13614"/>
    </source>
</evidence>
<comment type="caution">
    <text evidence="13">The sequence shown here is derived from an EMBL/GenBank/DDBJ whole genome shotgun (WGS) entry which is preliminary data.</text>
</comment>
<keyword evidence="7" id="KW-0829">Tyrosine-protein kinase</keyword>
<evidence type="ECO:0000256" key="1">
    <source>
        <dbReference type="ARBA" id="ARBA00007316"/>
    </source>
</evidence>
<evidence type="ECO:0000256" key="10">
    <source>
        <dbReference type="SAM" id="Phobius"/>
    </source>
</evidence>